<protein>
    <recommendedName>
        <fullName evidence="5">WG repeat-containing protein</fullName>
    </recommendedName>
</protein>
<organism evidence="3 4">
    <name type="scientific">Hymenobacter wooponensis</name>
    <dbReference type="NCBI Taxonomy" id="1525360"/>
    <lineage>
        <taxon>Bacteria</taxon>
        <taxon>Pseudomonadati</taxon>
        <taxon>Bacteroidota</taxon>
        <taxon>Cytophagia</taxon>
        <taxon>Cytophagales</taxon>
        <taxon>Hymenobacteraceae</taxon>
        <taxon>Hymenobacter</taxon>
    </lineage>
</organism>
<dbReference type="Pfam" id="PF14903">
    <property type="entry name" value="WG_beta_rep"/>
    <property type="match status" value="3"/>
</dbReference>
<dbReference type="RefSeq" id="WP_135530047.1">
    <property type="nucleotide sequence ID" value="NZ_SRKZ01000002.1"/>
</dbReference>
<evidence type="ECO:0008006" key="5">
    <source>
        <dbReference type="Google" id="ProtNLM"/>
    </source>
</evidence>
<feature type="region of interest" description="Disordered" evidence="2">
    <location>
        <begin position="355"/>
        <end position="382"/>
    </location>
</feature>
<keyword evidence="4" id="KW-1185">Reference proteome</keyword>
<evidence type="ECO:0000313" key="4">
    <source>
        <dbReference type="Proteomes" id="UP000298284"/>
    </source>
</evidence>
<dbReference type="OrthoDB" id="859044at2"/>
<dbReference type="InterPro" id="IPR032774">
    <property type="entry name" value="WG_beta_rep"/>
</dbReference>
<evidence type="ECO:0000256" key="2">
    <source>
        <dbReference type="SAM" id="MobiDB-lite"/>
    </source>
</evidence>
<comment type="caution">
    <text evidence="3">The sequence shown here is derived from an EMBL/GenBank/DDBJ whole genome shotgun (WGS) entry which is preliminary data.</text>
</comment>
<evidence type="ECO:0000313" key="3">
    <source>
        <dbReference type="EMBL" id="TGD81666.1"/>
    </source>
</evidence>
<dbReference type="PANTHER" id="PTHR37841">
    <property type="entry name" value="GLR2918 PROTEIN"/>
    <property type="match status" value="1"/>
</dbReference>
<evidence type="ECO:0000256" key="1">
    <source>
        <dbReference type="SAM" id="Coils"/>
    </source>
</evidence>
<feature type="coiled-coil region" evidence="1">
    <location>
        <begin position="272"/>
        <end position="355"/>
    </location>
</feature>
<dbReference type="Proteomes" id="UP000298284">
    <property type="component" value="Unassembled WGS sequence"/>
</dbReference>
<accession>A0A4Z0MQZ5</accession>
<feature type="compositionally biased region" description="Pro residues" evidence="2">
    <location>
        <begin position="370"/>
        <end position="381"/>
    </location>
</feature>
<dbReference type="AlphaFoldDB" id="A0A4Z0MQZ5"/>
<reference evidence="3 4" key="1">
    <citation type="submission" date="2019-04" db="EMBL/GenBank/DDBJ databases">
        <authorList>
            <person name="Feng G."/>
            <person name="Zhang J."/>
            <person name="Zhu H."/>
        </authorList>
    </citation>
    <scope>NUCLEOTIDE SEQUENCE [LARGE SCALE GENOMIC DNA]</scope>
    <source>
        <strain evidence="3 4">JCM 19491</strain>
    </source>
</reference>
<keyword evidence="1" id="KW-0175">Coiled coil</keyword>
<name>A0A4Z0MQZ5_9BACT</name>
<sequence length="649" mass="71320">MLHTYQPVPFTDAVRQRQFEAIAAALAADTQAPETILLGNFSVDSATESAVLDAVVVRPRSITLLLLVPQGGLLSIPDFRFSTWRLNDTPLTGTAGTDNPFQQFQVQREALAAWLEQLLPTEAANLNFISGLVLFAEPVRFGPEVEERMSSVPAASAFHLLPDPSRFTRRLAQLASPEVDLTPADLHLLTSHLGLEPQPAEPAPTSAPEPSTTNLLRQKASWLWRWLGAEDMSELDRTDSGYEIDLVAIRNQEKAQLEELRTSLQADLSTKLQALEKREAEREQSIAQLREALSAAPPAAPEAATLASRLAAENQEKASIEATMQAYQAQSAARTQELEQKIQQLEGLIRQLSAGTEATPAQPTASPVQPTSPPTTPPVAAPAPAWARVPQFGRSKQAAQNLLAAGLQQWQPRYQQARTYTRRYPRRSLAVGAAVLALGWWVLRSSTTPPPTTFREGNRWGLLSASGDTLLPATYASIGEFKDGRAVVEREGMRGFIDDKGKEVVKPAYAALYPYSGGYARARIGKLYTFLDEQGEEFGAYYYSAHDFAEGHAAVLDYRGWFYVTGPDAPATEPVVFQEAYSFSKGVARVKTGGRFTFISSDYLADTTEGIAPFSRYTHASDFDDRDRARVMQGGRTFYINRKGEEVKE</sequence>
<dbReference type="PANTHER" id="PTHR37841:SF1">
    <property type="entry name" value="DUF3298 DOMAIN-CONTAINING PROTEIN"/>
    <property type="match status" value="1"/>
</dbReference>
<proteinExistence type="predicted"/>
<dbReference type="EMBL" id="SRKZ01000002">
    <property type="protein sequence ID" value="TGD81666.1"/>
    <property type="molecule type" value="Genomic_DNA"/>
</dbReference>
<gene>
    <name evidence="3" type="ORF">EU557_08990</name>
</gene>